<sequence length="410" mass="44547">MAFWGQIVKPGKVAAFVPPPDGPSVLHLSQATLGSAESGSTAAVSCKVQDGEKLLICRLKPEAGECCSLDLLFDQYTEFRVEGSEVHLTGYYMPQHGMEYEDDDEDEEEEDEDWNVQPDREGMIAKWQAMYGSKPGMEDLEDDSDEDGSEEGDSEDDSEDDFDSDEDEDMDSEDEQARARKPSVLIEDVQEDGSDDEDDDQPVKERKPAQKASKPADGTQKAQQAQQQQKAPGKAVTPGQQKAPDAQQAKQAKQQQQQQPASDKNAKAAPSQKAVGQNGTESIASTAAGPVPTGRPNVRRYANGFEVENVGMGQPDGKLAKPGKKVVVKYCGQLQNGKVFDETKGNKTFTFRLGVGEVIKGWDKGVEGMRVGDKRKLSIPPQMGYGSTGVRGTIPPNATLLFDVELVNVK</sequence>
<feature type="region of interest" description="Disordered" evidence="6">
    <location>
        <begin position="96"/>
        <end position="122"/>
    </location>
</feature>
<feature type="compositionally biased region" description="Low complexity" evidence="6">
    <location>
        <begin position="240"/>
        <end position="261"/>
    </location>
</feature>
<dbReference type="SUPFAM" id="SSF54534">
    <property type="entry name" value="FKBP-like"/>
    <property type="match status" value="1"/>
</dbReference>
<evidence type="ECO:0000313" key="9">
    <source>
        <dbReference type="Proteomes" id="UP001489004"/>
    </source>
</evidence>
<dbReference type="FunFam" id="3.10.50.40:FF:000006">
    <property type="entry name" value="Peptidyl-prolyl cis-trans isomerase"/>
    <property type="match status" value="1"/>
</dbReference>
<protein>
    <recommendedName>
        <fullName evidence="4">FK506-binding protein</fullName>
        <ecNumber evidence="4">5.2.1.8</ecNumber>
    </recommendedName>
</protein>
<comment type="caution">
    <text evidence="8">The sequence shown here is derived from an EMBL/GenBank/DDBJ whole genome shotgun (WGS) entry which is preliminary data.</text>
</comment>
<dbReference type="Gene3D" id="3.10.50.40">
    <property type="match status" value="1"/>
</dbReference>
<proteinExistence type="inferred from homology"/>
<reference evidence="8 9" key="1">
    <citation type="journal article" date="2024" name="Nat. Commun.">
        <title>Phylogenomics reveals the evolutionary origins of lichenization in chlorophyte algae.</title>
        <authorList>
            <person name="Puginier C."/>
            <person name="Libourel C."/>
            <person name="Otte J."/>
            <person name="Skaloud P."/>
            <person name="Haon M."/>
            <person name="Grisel S."/>
            <person name="Petersen M."/>
            <person name="Berrin J.G."/>
            <person name="Delaux P.M."/>
            <person name="Dal Grande F."/>
            <person name="Keller J."/>
        </authorList>
    </citation>
    <scope>NUCLEOTIDE SEQUENCE [LARGE SCALE GENOMIC DNA]</scope>
    <source>
        <strain evidence="8 9">SAG 2043</strain>
    </source>
</reference>
<keyword evidence="9" id="KW-1185">Reference proteome</keyword>
<dbReference type="InterPro" id="IPR023566">
    <property type="entry name" value="PPIase_Fpr3/Fpr4-like"/>
</dbReference>
<feature type="region of interest" description="Disordered" evidence="6">
    <location>
        <begin position="134"/>
        <end position="297"/>
    </location>
</feature>
<dbReference type="PANTHER" id="PTHR43811:SF19">
    <property type="entry name" value="39 KDA FK506-BINDING NUCLEAR PROTEIN"/>
    <property type="match status" value="1"/>
</dbReference>
<evidence type="ECO:0000256" key="5">
    <source>
        <dbReference type="PROSITE-ProRule" id="PRU00277"/>
    </source>
</evidence>
<keyword evidence="3 4" id="KW-0413">Isomerase</keyword>
<organism evidence="8 9">
    <name type="scientific">[Myrmecia] bisecta</name>
    <dbReference type="NCBI Taxonomy" id="41462"/>
    <lineage>
        <taxon>Eukaryota</taxon>
        <taxon>Viridiplantae</taxon>
        <taxon>Chlorophyta</taxon>
        <taxon>core chlorophytes</taxon>
        <taxon>Trebouxiophyceae</taxon>
        <taxon>Trebouxiales</taxon>
        <taxon>Trebouxiaceae</taxon>
        <taxon>Myrmecia</taxon>
    </lineage>
</organism>
<dbReference type="EMBL" id="JALJOR010000014">
    <property type="protein sequence ID" value="KAK9806316.1"/>
    <property type="molecule type" value="Genomic_DNA"/>
</dbReference>
<evidence type="ECO:0000256" key="2">
    <source>
        <dbReference type="ARBA" id="ARBA00023110"/>
    </source>
</evidence>
<feature type="domain" description="PPIase FKBP-type" evidence="7">
    <location>
        <begin position="323"/>
        <end position="410"/>
    </location>
</feature>
<dbReference type="PANTHER" id="PTHR43811">
    <property type="entry name" value="FKBP-TYPE PEPTIDYL-PROLYL CIS-TRANS ISOMERASE FKPA"/>
    <property type="match status" value="1"/>
</dbReference>
<keyword evidence="2 4" id="KW-0697">Rotamase</keyword>
<dbReference type="Gene3D" id="2.60.120.340">
    <property type="entry name" value="Nucleoplasmin core domain"/>
    <property type="match status" value="1"/>
</dbReference>
<evidence type="ECO:0000256" key="3">
    <source>
        <dbReference type="ARBA" id="ARBA00023235"/>
    </source>
</evidence>
<dbReference type="Proteomes" id="UP001489004">
    <property type="component" value="Unassembled WGS sequence"/>
</dbReference>
<dbReference type="InterPro" id="IPR041232">
    <property type="entry name" value="NPL"/>
</dbReference>
<name>A0AAW1PA31_9CHLO</name>
<evidence type="ECO:0000256" key="6">
    <source>
        <dbReference type="SAM" id="MobiDB-lite"/>
    </source>
</evidence>
<dbReference type="PROSITE" id="PS50059">
    <property type="entry name" value="FKBP_PPIASE"/>
    <property type="match status" value="1"/>
</dbReference>
<dbReference type="Pfam" id="PF17800">
    <property type="entry name" value="NPL"/>
    <property type="match status" value="1"/>
</dbReference>
<feature type="compositionally biased region" description="Acidic residues" evidence="6">
    <location>
        <begin position="188"/>
        <end position="200"/>
    </location>
</feature>
<evidence type="ECO:0000313" key="8">
    <source>
        <dbReference type="EMBL" id="KAK9806316.1"/>
    </source>
</evidence>
<feature type="compositionally biased region" description="Low complexity" evidence="6">
    <location>
        <begin position="220"/>
        <end position="231"/>
    </location>
</feature>
<feature type="compositionally biased region" description="Polar residues" evidence="6">
    <location>
        <begin position="274"/>
        <end position="285"/>
    </location>
</feature>
<dbReference type="PIRSF" id="PIRSF001473">
    <property type="entry name" value="FK506-bp_FPR3"/>
    <property type="match status" value="1"/>
</dbReference>
<dbReference type="Pfam" id="PF00254">
    <property type="entry name" value="FKBP_C"/>
    <property type="match status" value="1"/>
</dbReference>
<evidence type="ECO:0000256" key="4">
    <source>
        <dbReference type="PIRNR" id="PIRNR001473"/>
    </source>
</evidence>
<evidence type="ECO:0000256" key="1">
    <source>
        <dbReference type="ARBA" id="ARBA00000971"/>
    </source>
</evidence>
<dbReference type="InterPro" id="IPR046357">
    <property type="entry name" value="PPIase_dom_sf"/>
</dbReference>
<dbReference type="InterPro" id="IPR001179">
    <property type="entry name" value="PPIase_FKBP_dom"/>
</dbReference>
<evidence type="ECO:0000259" key="7">
    <source>
        <dbReference type="PROSITE" id="PS50059"/>
    </source>
</evidence>
<dbReference type="EC" id="5.2.1.8" evidence="4"/>
<comment type="catalytic activity">
    <reaction evidence="1 4 5">
        <text>[protein]-peptidylproline (omega=180) = [protein]-peptidylproline (omega=0)</text>
        <dbReference type="Rhea" id="RHEA:16237"/>
        <dbReference type="Rhea" id="RHEA-COMP:10747"/>
        <dbReference type="Rhea" id="RHEA-COMP:10748"/>
        <dbReference type="ChEBI" id="CHEBI:83833"/>
        <dbReference type="ChEBI" id="CHEBI:83834"/>
        <dbReference type="EC" id="5.2.1.8"/>
    </reaction>
</comment>
<feature type="compositionally biased region" description="Acidic residues" evidence="6">
    <location>
        <begin position="138"/>
        <end position="174"/>
    </location>
</feature>
<dbReference type="GO" id="GO:0003755">
    <property type="term" value="F:peptidyl-prolyl cis-trans isomerase activity"/>
    <property type="evidence" value="ECO:0007669"/>
    <property type="project" value="UniProtKB-KW"/>
</dbReference>
<feature type="compositionally biased region" description="Acidic residues" evidence="6">
    <location>
        <begin position="100"/>
        <end position="114"/>
    </location>
</feature>
<dbReference type="AlphaFoldDB" id="A0AAW1PA31"/>
<accession>A0AAW1PA31</accession>
<dbReference type="GO" id="GO:0005634">
    <property type="term" value="C:nucleus"/>
    <property type="evidence" value="ECO:0007669"/>
    <property type="project" value="UniProtKB-ARBA"/>
</dbReference>
<comment type="similarity">
    <text evidence="4">Belongs to the FKBP-type PPIase family.</text>
</comment>
<gene>
    <name evidence="8" type="ORF">WJX72_010102</name>
</gene>